<evidence type="ECO:0000313" key="5">
    <source>
        <dbReference type="Proteomes" id="UP000006426"/>
    </source>
</evidence>
<name>A0AAD0V9U1_PSEAV</name>
<dbReference type="GO" id="GO:0004045">
    <property type="term" value="F:peptidyl-tRNA hydrolase activity"/>
    <property type="evidence" value="ECO:0007669"/>
    <property type="project" value="UniProtKB-EC"/>
</dbReference>
<dbReference type="EMBL" id="CP031226">
    <property type="protein sequence ID" value="AXH60008.1"/>
    <property type="molecule type" value="Genomic_DNA"/>
</dbReference>
<dbReference type="Proteomes" id="UP000006426">
    <property type="component" value="Plasmid pmppla107"/>
</dbReference>
<gene>
    <name evidence="4" type="ORF">PLA107_032805</name>
</gene>
<dbReference type="SUPFAM" id="SSF102462">
    <property type="entry name" value="Peptidyl-tRNA hydrolase II"/>
    <property type="match status" value="1"/>
</dbReference>
<evidence type="ECO:0000256" key="3">
    <source>
        <dbReference type="ARBA" id="ARBA00048707"/>
    </source>
</evidence>
<dbReference type="AlphaFoldDB" id="A0AAD0V9U1"/>
<sequence length="250" mass="27179">MERTLRLYARQDLSMRKGKLAAQQGHASCAQLLNAMEDLGESRYLNPERSGYFLDFLDNPLLDFTLVDGVDGLQAALTDPDNASQIIDRGLTEFGGVPTLTCAAEGLFPLEPKRFVPTAVNPIHARQWLVFSKEHPLRKDDAAVLAALGCLVQLREMMTGDRETGLTLSLESPALKAWLTDGFGKIGMGIKTDQALGELEADLALASVKTSRMIMGQNKLLVIGPAFADDVAKVMGAESARYTSRLLSLL</sequence>
<keyword evidence="2" id="KW-0378">Hydrolase</keyword>
<comment type="catalytic activity">
    <reaction evidence="3">
        <text>an N-acyl-L-alpha-aminoacyl-tRNA + H2O = an N-acyl-L-amino acid + a tRNA + H(+)</text>
        <dbReference type="Rhea" id="RHEA:54448"/>
        <dbReference type="Rhea" id="RHEA-COMP:10123"/>
        <dbReference type="Rhea" id="RHEA-COMP:13883"/>
        <dbReference type="ChEBI" id="CHEBI:15377"/>
        <dbReference type="ChEBI" id="CHEBI:15378"/>
        <dbReference type="ChEBI" id="CHEBI:59874"/>
        <dbReference type="ChEBI" id="CHEBI:78442"/>
        <dbReference type="ChEBI" id="CHEBI:138191"/>
        <dbReference type="EC" id="3.1.1.29"/>
    </reaction>
</comment>
<evidence type="ECO:0000256" key="1">
    <source>
        <dbReference type="ARBA" id="ARBA00013260"/>
    </source>
</evidence>
<geneLocation type="plasmid" evidence="5">
    <name>pmppla107</name>
</geneLocation>
<organism evidence="4 5">
    <name type="scientific">Pseudomonas amygdali pv. lachrymans str. M301315</name>
    <dbReference type="NCBI Taxonomy" id="629260"/>
    <lineage>
        <taxon>Bacteria</taxon>
        <taxon>Pseudomonadati</taxon>
        <taxon>Pseudomonadota</taxon>
        <taxon>Gammaproteobacteria</taxon>
        <taxon>Pseudomonadales</taxon>
        <taxon>Pseudomonadaceae</taxon>
        <taxon>Pseudomonas</taxon>
        <taxon>Pseudomonas amygdali</taxon>
    </lineage>
</organism>
<evidence type="ECO:0000256" key="2">
    <source>
        <dbReference type="ARBA" id="ARBA00022801"/>
    </source>
</evidence>
<dbReference type="EC" id="3.1.1.29" evidence="1"/>
<dbReference type="Pfam" id="PF01981">
    <property type="entry name" value="PTH2"/>
    <property type="match status" value="1"/>
</dbReference>
<evidence type="ECO:0000313" key="4">
    <source>
        <dbReference type="EMBL" id="AXH60008.1"/>
    </source>
</evidence>
<reference evidence="4 5" key="1">
    <citation type="journal article" date="2011" name="PLoS Pathog.">
        <title>Dynamic evolution of pathogenicity revealed by sequencing and comparative genomics of 19 Pseudomonas syringae isolates.</title>
        <authorList>
            <person name="Baltrus D.A."/>
            <person name="Nishimura M.T."/>
            <person name="Romanchuk A."/>
            <person name="Chang J.H."/>
            <person name="Mukhtar M.S."/>
            <person name="Cherkis K."/>
            <person name="Roach J."/>
            <person name="Grant S.R."/>
            <person name="Jones C.D."/>
            <person name="Dangl J.L."/>
        </authorList>
    </citation>
    <scope>NUCLEOTIDE SEQUENCE [LARGE SCALE GENOMIC DNA]</scope>
    <source>
        <strain evidence="4 5">M301315</strain>
    </source>
</reference>
<proteinExistence type="predicted"/>
<keyword evidence="4" id="KW-0614">Plasmid</keyword>
<dbReference type="InterPro" id="IPR002833">
    <property type="entry name" value="PTH2"/>
</dbReference>
<dbReference type="RefSeq" id="WP_114805159.1">
    <property type="nucleotide sequence ID" value="NZ_CP031226.1"/>
</dbReference>
<protein>
    <recommendedName>
        <fullName evidence="1">peptidyl-tRNA hydrolase</fullName>
        <ecNumber evidence="1">3.1.1.29</ecNumber>
    </recommendedName>
</protein>
<dbReference type="Gene3D" id="3.40.1490.10">
    <property type="entry name" value="Bit1"/>
    <property type="match status" value="1"/>
</dbReference>
<accession>A0AAD0V9U1</accession>
<dbReference type="InterPro" id="IPR023476">
    <property type="entry name" value="Pep_tRNA_hydro_II_dom_sf"/>
</dbReference>